<accession>A0A2G8KXX0</accession>
<dbReference type="SUPFAM" id="SSF51735">
    <property type="entry name" value="NAD(P)-binding Rossmann-fold domains"/>
    <property type="match status" value="1"/>
</dbReference>
<dbReference type="GO" id="GO:0008202">
    <property type="term" value="P:steroid metabolic process"/>
    <property type="evidence" value="ECO:0007669"/>
    <property type="project" value="TreeGrafter"/>
</dbReference>
<organism evidence="2 3">
    <name type="scientific">Stichopus japonicus</name>
    <name type="common">Sea cucumber</name>
    <dbReference type="NCBI Taxonomy" id="307972"/>
    <lineage>
        <taxon>Eukaryota</taxon>
        <taxon>Metazoa</taxon>
        <taxon>Echinodermata</taxon>
        <taxon>Eleutherozoa</taxon>
        <taxon>Echinozoa</taxon>
        <taxon>Holothuroidea</taxon>
        <taxon>Aspidochirotacea</taxon>
        <taxon>Aspidochirotida</taxon>
        <taxon>Stichopodidae</taxon>
        <taxon>Apostichopus</taxon>
    </lineage>
</organism>
<dbReference type="PANTHER" id="PTHR43313">
    <property type="entry name" value="SHORT-CHAIN DEHYDROGENASE/REDUCTASE FAMILY 9C"/>
    <property type="match status" value="1"/>
</dbReference>
<evidence type="ECO:0000313" key="3">
    <source>
        <dbReference type="Proteomes" id="UP000230750"/>
    </source>
</evidence>
<dbReference type="PRINTS" id="PR00080">
    <property type="entry name" value="SDRFAMILY"/>
</dbReference>
<gene>
    <name evidence="2" type="ORF">BSL78_10282</name>
</gene>
<dbReference type="Proteomes" id="UP000230750">
    <property type="component" value="Unassembled WGS sequence"/>
</dbReference>
<dbReference type="InterPro" id="IPR002347">
    <property type="entry name" value="SDR_fam"/>
</dbReference>
<comment type="similarity">
    <text evidence="1">Belongs to the short-chain dehydrogenases/reductases (SDR) family.</text>
</comment>
<dbReference type="GO" id="GO:0016491">
    <property type="term" value="F:oxidoreductase activity"/>
    <property type="evidence" value="ECO:0007669"/>
    <property type="project" value="TreeGrafter"/>
</dbReference>
<keyword evidence="3" id="KW-1185">Reference proteome</keyword>
<dbReference type="Gene3D" id="3.40.50.720">
    <property type="entry name" value="NAD(P)-binding Rossmann-like Domain"/>
    <property type="match status" value="1"/>
</dbReference>
<dbReference type="InterPro" id="IPR036291">
    <property type="entry name" value="NAD(P)-bd_dom_sf"/>
</dbReference>
<dbReference type="PRINTS" id="PR00081">
    <property type="entry name" value="GDHRDH"/>
</dbReference>
<evidence type="ECO:0000313" key="2">
    <source>
        <dbReference type="EMBL" id="PIK52849.1"/>
    </source>
</evidence>
<comment type="caution">
    <text evidence="2">The sequence shown here is derived from an EMBL/GenBank/DDBJ whole genome shotgun (WGS) entry which is preliminary data.</text>
</comment>
<dbReference type="OrthoDB" id="5296at2759"/>
<reference evidence="2 3" key="1">
    <citation type="journal article" date="2017" name="PLoS Biol.">
        <title>The sea cucumber genome provides insights into morphological evolution and visceral regeneration.</title>
        <authorList>
            <person name="Zhang X."/>
            <person name="Sun L."/>
            <person name="Yuan J."/>
            <person name="Sun Y."/>
            <person name="Gao Y."/>
            <person name="Zhang L."/>
            <person name="Li S."/>
            <person name="Dai H."/>
            <person name="Hamel J.F."/>
            <person name="Liu C."/>
            <person name="Yu Y."/>
            <person name="Liu S."/>
            <person name="Lin W."/>
            <person name="Guo K."/>
            <person name="Jin S."/>
            <person name="Xu P."/>
            <person name="Storey K.B."/>
            <person name="Huan P."/>
            <person name="Zhang T."/>
            <person name="Zhou Y."/>
            <person name="Zhang J."/>
            <person name="Lin C."/>
            <person name="Li X."/>
            <person name="Xing L."/>
            <person name="Huo D."/>
            <person name="Sun M."/>
            <person name="Wang L."/>
            <person name="Mercier A."/>
            <person name="Li F."/>
            <person name="Yang H."/>
            <person name="Xiang J."/>
        </authorList>
    </citation>
    <scope>NUCLEOTIDE SEQUENCE [LARGE SCALE GENOMIC DNA]</scope>
    <source>
        <strain evidence="2">Shaxun</strain>
        <tissue evidence="2">Muscle</tissue>
    </source>
</reference>
<dbReference type="EMBL" id="MRZV01000312">
    <property type="protein sequence ID" value="PIK52849.1"/>
    <property type="molecule type" value="Genomic_DNA"/>
</dbReference>
<dbReference type="Pfam" id="PF00106">
    <property type="entry name" value="adh_short"/>
    <property type="match status" value="1"/>
</dbReference>
<evidence type="ECO:0000256" key="1">
    <source>
        <dbReference type="RuleBase" id="RU000363"/>
    </source>
</evidence>
<dbReference type="AlphaFoldDB" id="A0A2G8KXX0"/>
<dbReference type="STRING" id="307972.A0A2G8KXX0"/>
<proteinExistence type="inferred from homology"/>
<protein>
    <submittedName>
        <fullName evidence="2">Putative retinol dehydrogenase 7 isoform X2</fullName>
    </submittedName>
</protein>
<sequence>MTAVTIAVLAIVALLIGKTLEWLIRKLTVPLLTEKYVLITGCDSGFGNLLAKQLDKKGMHVIACCFTSDGKKSLESTTSKKLTTLGLDVSSHDSVLECYESVKKILPVEAGLWGLVNNAGVTGFVGPMDWCDLDSYSKIVRVNLLGVVDMTLTFLPLIYKASGRVVNISSSYGRFPMISGGYSEAKFGVESFTDGLRMHFKSIGSPCYTSVLEPGHFRTPVTDQTAFRKSLYGRYSKLRPEIKSLYPSDAKAYIERMADENDKTLDILLSSRIHLVTDAYEHALISRYPKKRYAVGWDARLIWVPLSYTPSWVTDLIIPNFMNRKIN</sequence>
<name>A0A2G8KXX0_STIJA</name>
<dbReference type="PANTHER" id="PTHR43313:SF50">
    <property type="entry name" value="GH26015P"/>
    <property type="match status" value="1"/>
</dbReference>